<keyword evidence="2" id="KW-1185">Reference proteome</keyword>
<name>A0AAE3AQ77_9FIRM</name>
<dbReference type="AlphaFoldDB" id="A0AAE3AQ77"/>
<sequence length="150" mass="16948">MPRYHVTLTDTEIQELKSLIQKGGKGYRIKHAQILLKLDQKPENSSWTYDRIKEAYGASHSTIAGISQRFVTEGMESALGRKEQKNRHRKVTGDVEARICAIACSTPPEGASRWTMQAIAEELIRLEVIDYITDSTVCNVMKKTKLNRGL</sequence>
<accession>A0AAE3AQ77</accession>
<dbReference type="Proteomes" id="UP001198962">
    <property type="component" value="Unassembled WGS sequence"/>
</dbReference>
<dbReference type="Pfam" id="PF13565">
    <property type="entry name" value="HTH_32"/>
    <property type="match status" value="1"/>
</dbReference>
<gene>
    <name evidence="1" type="ORF">LKD32_13175</name>
</gene>
<reference evidence="1" key="1">
    <citation type="submission" date="2021-10" db="EMBL/GenBank/DDBJ databases">
        <title>Anaerobic single-cell dispensing facilitates the cultivation of human gut bacteria.</title>
        <authorList>
            <person name="Afrizal A."/>
        </authorList>
    </citation>
    <scope>NUCLEOTIDE SEQUENCE</scope>
    <source>
        <strain evidence="1">CLA-AA-H274</strain>
    </source>
</reference>
<dbReference type="SUPFAM" id="SSF46689">
    <property type="entry name" value="Homeodomain-like"/>
    <property type="match status" value="1"/>
</dbReference>
<dbReference type="InterPro" id="IPR009057">
    <property type="entry name" value="Homeodomain-like_sf"/>
</dbReference>
<dbReference type="RefSeq" id="WP_308452016.1">
    <property type="nucleotide sequence ID" value="NZ_JAJEPU010000054.1"/>
</dbReference>
<protein>
    <submittedName>
        <fullName evidence="1">Helix-turn-helix domain-containing protein</fullName>
    </submittedName>
</protein>
<evidence type="ECO:0000313" key="1">
    <source>
        <dbReference type="EMBL" id="MCC2165809.1"/>
    </source>
</evidence>
<dbReference type="EMBL" id="JAJEPU010000054">
    <property type="protein sequence ID" value="MCC2165809.1"/>
    <property type="molecule type" value="Genomic_DNA"/>
</dbReference>
<proteinExistence type="predicted"/>
<comment type="caution">
    <text evidence="1">The sequence shown here is derived from an EMBL/GenBank/DDBJ whole genome shotgun (WGS) entry which is preliminary data.</text>
</comment>
<organism evidence="1 2">
    <name type="scientific">Brotaphodocola catenula</name>
    <dbReference type="NCBI Taxonomy" id="2885361"/>
    <lineage>
        <taxon>Bacteria</taxon>
        <taxon>Bacillati</taxon>
        <taxon>Bacillota</taxon>
        <taxon>Clostridia</taxon>
        <taxon>Lachnospirales</taxon>
        <taxon>Lachnospiraceae</taxon>
        <taxon>Brotaphodocola</taxon>
    </lineage>
</organism>
<evidence type="ECO:0000313" key="2">
    <source>
        <dbReference type="Proteomes" id="UP001198962"/>
    </source>
</evidence>